<feature type="region of interest" description="Disordered" evidence="1">
    <location>
        <begin position="1"/>
        <end position="41"/>
    </location>
</feature>
<name>A0A5B7CPQ4_PORTR</name>
<organism evidence="2 3">
    <name type="scientific">Portunus trituberculatus</name>
    <name type="common">Swimming crab</name>
    <name type="synonym">Neptunus trituberculatus</name>
    <dbReference type="NCBI Taxonomy" id="210409"/>
    <lineage>
        <taxon>Eukaryota</taxon>
        <taxon>Metazoa</taxon>
        <taxon>Ecdysozoa</taxon>
        <taxon>Arthropoda</taxon>
        <taxon>Crustacea</taxon>
        <taxon>Multicrustacea</taxon>
        <taxon>Malacostraca</taxon>
        <taxon>Eumalacostraca</taxon>
        <taxon>Eucarida</taxon>
        <taxon>Decapoda</taxon>
        <taxon>Pleocyemata</taxon>
        <taxon>Brachyura</taxon>
        <taxon>Eubrachyura</taxon>
        <taxon>Portunoidea</taxon>
        <taxon>Portunidae</taxon>
        <taxon>Portuninae</taxon>
        <taxon>Portunus</taxon>
    </lineage>
</organism>
<dbReference type="Proteomes" id="UP000324222">
    <property type="component" value="Unassembled WGS sequence"/>
</dbReference>
<proteinExistence type="predicted"/>
<dbReference type="EMBL" id="VSRR010000177">
    <property type="protein sequence ID" value="MPC11707.1"/>
    <property type="molecule type" value="Genomic_DNA"/>
</dbReference>
<comment type="caution">
    <text evidence="2">The sequence shown here is derived from an EMBL/GenBank/DDBJ whole genome shotgun (WGS) entry which is preliminary data.</text>
</comment>
<evidence type="ECO:0000256" key="1">
    <source>
        <dbReference type="SAM" id="MobiDB-lite"/>
    </source>
</evidence>
<accession>A0A5B7CPQ4</accession>
<dbReference type="AlphaFoldDB" id="A0A5B7CPQ4"/>
<protein>
    <submittedName>
        <fullName evidence="2">Uncharacterized protein</fullName>
    </submittedName>
</protein>
<sequence>MHSLSRTEGVQHGPRRWRPRVFSGGRGRLPRPKDRPPPVLGDMWLASLRHKSSSTSSPAFDT</sequence>
<keyword evidence="3" id="KW-1185">Reference proteome</keyword>
<evidence type="ECO:0000313" key="2">
    <source>
        <dbReference type="EMBL" id="MPC11707.1"/>
    </source>
</evidence>
<reference evidence="2 3" key="1">
    <citation type="submission" date="2019-05" db="EMBL/GenBank/DDBJ databases">
        <title>Another draft genome of Portunus trituberculatus and its Hox gene families provides insights of decapod evolution.</title>
        <authorList>
            <person name="Jeong J.-H."/>
            <person name="Song I."/>
            <person name="Kim S."/>
            <person name="Choi T."/>
            <person name="Kim D."/>
            <person name="Ryu S."/>
            <person name="Kim W."/>
        </authorList>
    </citation>
    <scope>NUCLEOTIDE SEQUENCE [LARGE SCALE GENOMIC DNA]</scope>
    <source>
        <tissue evidence="2">Muscle</tissue>
    </source>
</reference>
<evidence type="ECO:0000313" key="3">
    <source>
        <dbReference type="Proteomes" id="UP000324222"/>
    </source>
</evidence>
<gene>
    <name evidence="2" type="ORF">E2C01_004378</name>
</gene>